<feature type="transmembrane region" description="Helical" evidence="10">
    <location>
        <begin position="165"/>
        <end position="185"/>
    </location>
</feature>
<dbReference type="InterPro" id="IPR000425">
    <property type="entry name" value="MIP"/>
</dbReference>
<feature type="region of interest" description="Disordered" evidence="9">
    <location>
        <begin position="560"/>
        <end position="584"/>
    </location>
</feature>
<dbReference type="EMBL" id="JACYCC010000010">
    <property type="protein sequence ID" value="KAF8686489.1"/>
    <property type="molecule type" value="Genomic_DNA"/>
</dbReference>
<evidence type="ECO:0000256" key="2">
    <source>
        <dbReference type="ARBA" id="ARBA00006175"/>
    </source>
</evidence>
<feature type="transmembrane region" description="Helical" evidence="10">
    <location>
        <begin position="191"/>
        <end position="212"/>
    </location>
</feature>
<dbReference type="NCBIfam" id="TIGR00861">
    <property type="entry name" value="MIP"/>
    <property type="match status" value="1"/>
</dbReference>
<evidence type="ECO:0000256" key="10">
    <source>
        <dbReference type="SAM" id="Phobius"/>
    </source>
</evidence>
<evidence type="ECO:0000256" key="9">
    <source>
        <dbReference type="SAM" id="MobiDB-lite"/>
    </source>
</evidence>
<evidence type="ECO:0000256" key="4">
    <source>
        <dbReference type="ARBA" id="ARBA00022692"/>
    </source>
</evidence>
<comment type="subcellular location">
    <subcellularLocation>
        <location evidence="1">Membrane</location>
        <topology evidence="1">Multi-pass membrane protein</topology>
    </subcellularLocation>
</comment>
<dbReference type="PANTHER" id="PTHR43829:SF9">
    <property type="entry name" value="AQUAPORIN-9"/>
    <property type="match status" value="1"/>
</dbReference>
<feature type="transmembrane region" description="Helical" evidence="10">
    <location>
        <begin position="124"/>
        <end position="144"/>
    </location>
</feature>
<evidence type="ECO:0000313" key="11">
    <source>
        <dbReference type="EMBL" id="KAF8686489.1"/>
    </source>
</evidence>
<dbReference type="GO" id="GO:0005886">
    <property type="term" value="C:plasma membrane"/>
    <property type="evidence" value="ECO:0007669"/>
    <property type="project" value="TreeGrafter"/>
</dbReference>
<keyword evidence="7 10" id="KW-0472">Membrane</keyword>
<sequence length="584" mass="62557">MATIPPPRPVRLATSPDQAHESNRQSSSPISPTSMSSPSNHSPKQYAIYHHYPSRTAVASHETVEAAQPRTSSVRSIIRELSAEFIGTMLFMIIGLGVNCQSTLTSSPQVSSTPKGNYATVSLAWGTGLALGAWVSSGISGGHLNPAVTLVQAIFRGFSWKKVPGYMLAQVLGACVGAALIYANYHIAINIYEGGIILCPVTPELIAIVIQADYMTNALCFYNEALGTFLLVFVVLAVTDKRNGAVPGFIVPLALFMVLLSASASIGSQTGFALNPARDLGPRLLCWFVGYGRDVWNYRAQYWLYAPIMGPFVGGLVAATIYDLLLYPSEGNILYSYYHSCAVCSVYFVRSGSPIKTFLFNQASPGNETSYLAQKESLALLSGSARRSSGPIAPDPDPAGCGRTVRCVRAAKSITFLSHQSILCCAQKTMEGQQRPPLQPNASYDSTSSSSVLTMSTLPTPDQAKSPFNTSPSGRVSFVFPQTNKSPSRAAPKATESAALVELPSADLIPSSISEPAPGRGSKVMLGPNRLKLVTDDALDSILRPSPRLGHSIYERGQNSVQAWVETSTRTSQEASRKPEEEET</sequence>
<dbReference type="Pfam" id="PF00230">
    <property type="entry name" value="MIP"/>
    <property type="match status" value="1"/>
</dbReference>
<evidence type="ECO:0000256" key="3">
    <source>
        <dbReference type="ARBA" id="ARBA00022448"/>
    </source>
</evidence>
<feature type="region of interest" description="Disordered" evidence="9">
    <location>
        <begin position="434"/>
        <end position="475"/>
    </location>
</feature>
<evidence type="ECO:0000256" key="5">
    <source>
        <dbReference type="ARBA" id="ARBA00022737"/>
    </source>
</evidence>
<protein>
    <submittedName>
        <fullName evidence="11">MIP aquaporin family</fullName>
    </submittedName>
</protein>
<keyword evidence="5" id="KW-0677">Repeat</keyword>
<comment type="catalytic activity">
    <reaction evidence="8">
        <text>H2O(in) = H2O(out)</text>
        <dbReference type="Rhea" id="RHEA:29667"/>
        <dbReference type="ChEBI" id="CHEBI:15377"/>
    </reaction>
</comment>
<feature type="transmembrane region" description="Helical" evidence="10">
    <location>
        <begin position="333"/>
        <end position="349"/>
    </location>
</feature>
<proteinExistence type="inferred from homology"/>
<dbReference type="Proteomes" id="UP000650582">
    <property type="component" value="Unassembled WGS sequence"/>
</dbReference>
<dbReference type="Gene3D" id="1.20.1080.10">
    <property type="entry name" value="Glycerol uptake facilitator protein"/>
    <property type="match status" value="1"/>
</dbReference>
<feature type="transmembrane region" description="Helical" evidence="10">
    <location>
        <begin position="85"/>
        <end position="104"/>
    </location>
</feature>
<dbReference type="CDD" id="cd00333">
    <property type="entry name" value="MIP"/>
    <property type="match status" value="1"/>
</dbReference>
<keyword evidence="3" id="KW-0813">Transport</keyword>
<gene>
    <name evidence="11" type="ORF">RHS04_00199</name>
</gene>
<comment type="similarity">
    <text evidence="2">Belongs to the MIP/aquaporin (TC 1.A.8) family.</text>
</comment>
<feature type="region of interest" description="Disordered" evidence="9">
    <location>
        <begin position="1"/>
        <end position="45"/>
    </location>
</feature>
<feature type="compositionally biased region" description="Low complexity" evidence="9">
    <location>
        <begin position="446"/>
        <end position="461"/>
    </location>
</feature>
<dbReference type="PANTHER" id="PTHR43829">
    <property type="entry name" value="AQUAPORIN OR AQUAGLYCEROPORIN RELATED"/>
    <property type="match status" value="1"/>
</dbReference>
<reference evidence="11" key="1">
    <citation type="submission" date="2020-09" db="EMBL/GenBank/DDBJ databases">
        <title>Comparative genome analyses of four rice-infecting Rhizoctonia solani isolates reveal extensive enrichment of homogalacturonan modification genes.</title>
        <authorList>
            <person name="Lee D.-Y."/>
            <person name="Jeon J."/>
            <person name="Kim K.-T."/>
            <person name="Cheong K."/>
            <person name="Song H."/>
            <person name="Choi G."/>
            <person name="Ko J."/>
            <person name="Opiyo S.O."/>
            <person name="Zuo S."/>
            <person name="Madhav S."/>
            <person name="Lee Y.-H."/>
            <person name="Wang G.-L."/>
        </authorList>
    </citation>
    <scope>NUCLEOTIDE SEQUENCE</scope>
    <source>
        <strain evidence="11">AG1-IA YN-7</strain>
    </source>
</reference>
<comment type="caution">
    <text evidence="11">The sequence shown here is derived from an EMBL/GenBank/DDBJ whole genome shotgun (WGS) entry which is preliminary data.</text>
</comment>
<keyword evidence="4 10" id="KW-0812">Transmembrane</keyword>
<evidence type="ECO:0000256" key="7">
    <source>
        <dbReference type="ARBA" id="ARBA00023136"/>
    </source>
</evidence>
<name>A0A8H7LPC9_9AGAM</name>
<dbReference type="InterPro" id="IPR023271">
    <property type="entry name" value="Aquaporin-like"/>
</dbReference>
<keyword evidence="6 10" id="KW-1133">Transmembrane helix</keyword>
<dbReference type="AlphaFoldDB" id="A0A8H7LPC9"/>
<dbReference type="GO" id="GO:0015254">
    <property type="term" value="F:glycerol channel activity"/>
    <property type="evidence" value="ECO:0007669"/>
    <property type="project" value="TreeGrafter"/>
</dbReference>
<feature type="transmembrane region" description="Helical" evidence="10">
    <location>
        <begin position="219"/>
        <end position="239"/>
    </location>
</feature>
<feature type="transmembrane region" description="Helical" evidence="10">
    <location>
        <begin position="245"/>
        <end position="266"/>
    </location>
</feature>
<feature type="compositionally biased region" description="Polar residues" evidence="9">
    <location>
        <begin position="466"/>
        <end position="475"/>
    </location>
</feature>
<accession>A0A8H7LPC9</accession>
<feature type="compositionally biased region" description="Basic and acidic residues" evidence="9">
    <location>
        <begin position="575"/>
        <end position="584"/>
    </location>
</feature>
<dbReference type="PRINTS" id="PR00783">
    <property type="entry name" value="MINTRINSICP"/>
</dbReference>
<feature type="compositionally biased region" description="Low complexity" evidence="9">
    <location>
        <begin position="26"/>
        <end position="43"/>
    </location>
</feature>
<feature type="transmembrane region" description="Helical" evidence="10">
    <location>
        <begin position="302"/>
        <end position="327"/>
    </location>
</feature>
<feature type="compositionally biased region" description="Polar residues" evidence="9">
    <location>
        <begin position="560"/>
        <end position="574"/>
    </location>
</feature>
<evidence type="ECO:0000313" key="12">
    <source>
        <dbReference type="Proteomes" id="UP000650582"/>
    </source>
</evidence>
<evidence type="ECO:0000256" key="6">
    <source>
        <dbReference type="ARBA" id="ARBA00022989"/>
    </source>
</evidence>
<evidence type="ECO:0000256" key="1">
    <source>
        <dbReference type="ARBA" id="ARBA00004141"/>
    </source>
</evidence>
<evidence type="ECO:0000256" key="8">
    <source>
        <dbReference type="ARBA" id="ARBA00034651"/>
    </source>
</evidence>
<dbReference type="SUPFAM" id="SSF81338">
    <property type="entry name" value="Aquaporin-like"/>
    <property type="match status" value="1"/>
</dbReference>
<dbReference type="InterPro" id="IPR050363">
    <property type="entry name" value="MIP/Aquaporin"/>
</dbReference>
<dbReference type="GO" id="GO:0015250">
    <property type="term" value="F:water channel activity"/>
    <property type="evidence" value="ECO:0007669"/>
    <property type="project" value="TreeGrafter"/>
</dbReference>
<organism evidence="11 12">
    <name type="scientific">Rhizoctonia solani</name>
    <dbReference type="NCBI Taxonomy" id="456999"/>
    <lineage>
        <taxon>Eukaryota</taxon>
        <taxon>Fungi</taxon>
        <taxon>Dikarya</taxon>
        <taxon>Basidiomycota</taxon>
        <taxon>Agaricomycotina</taxon>
        <taxon>Agaricomycetes</taxon>
        <taxon>Cantharellales</taxon>
        <taxon>Ceratobasidiaceae</taxon>
        <taxon>Rhizoctonia</taxon>
    </lineage>
</organism>